<dbReference type="Proteomes" id="UP000240653">
    <property type="component" value="Unassembled WGS sequence"/>
</dbReference>
<comment type="caution">
    <text evidence="2">The sequence shown here is derived from an EMBL/GenBank/DDBJ whole genome shotgun (WGS) entry which is preliminary data.</text>
</comment>
<dbReference type="PANTHER" id="PTHR33990">
    <property type="entry name" value="PROTEIN YJDN-RELATED"/>
    <property type="match status" value="1"/>
</dbReference>
<dbReference type="Pfam" id="PF06983">
    <property type="entry name" value="3-dmu-9_3-mt"/>
    <property type="match status" value="1"/>
</dbReference>
<evidence type="ECO:0000313" key="2">
    <source>
        <dbReference type="EMBL" id="PSJ63888.1"/>
    </source>
</evidence>
<sequence>MKMNPYLAFSGNCEEAFKYYEKVLGGKIVMMVPHAGTPAEEHVPAEWRDKIMHARLEFGDGQVLMGADAPPQFRTTMSGFSISLQFTDIPEAERIFNALAEKGQVRMPFAKTFWAERFGMLIDRFGTPWMVNCEKPA</sequence>
<evidence type="ECO:0000313" key="3">
    <source>
        <dbReference type="Proteomes" id="UP000240653"/>
    </source>
</evidence>
<gene>
    <name evidence="2" type="ORF">C7I85_01840</name>
</gene>
<dbReference type="Gene3D" id="3.10.180.10">
    <property type="entry name" value="2,3-Dihydroxybiphenyl 1,2-Dioxygenase, domain 1"/>
    <property type="match status" value="1"/>
</dbReference>
<feature type="domain" description="PhnB-like" evidence="1">
    <location>
        <begin position="2"/>
        <end position="131"/>
    </location>
</feature>
<organism evidence="2 3">
    <name type="scientific">Pseudaminobacter soli</name>
    <name type="common">ex Li et al. 2025</name>
    <dbReference type="NCBI Taxonomy" id="1295366"/>
    <lineage>
        <taxon>Bacteria</taxon>
        <taxon>Pseudomonadati</taxon>
        <taxon>Pseudomonadota</taxon>
        <taxon>Alphaproteobacteria</taxon>
        <taxon>Hyphomicrobiales</taxon>
        <taxon>Phyllobacteriaceae</taxon>
        <taxon>Pseudaminobacter</taxon>
    </lineage>
</organism>
<accession>A0A2P7SN49</accession>
<reference evidence="2 3" key="1">
    <citation type="submission" date="2018-03" db="EMBL/GenBank/DDBJ databases">
        <title>The draft genome of Mesorhizobium soli JCM 19897.</title>
        <authorList>
            <person name="Li L."/>
            <person name="Liu L."/>
            <person name="Liang L."/>
            <person name="Wang T."/>
            <person name="Zhang X."/>
        </authorList>
    </citation>
    <scope>NUCLEOTIDE SEQUENCE [LARGE SCALE GENOMIC DNA]</scope>
    <source>
        <strain evidence="2 3">JCM 19897</strain>
    </source>
</reference>
<proteinExistence type="predicted"/>
<dbReference type="CDD" id="cd06588">
    <property type="entry name" value="PhnB_like"/>
    <property type="match status" value="1"/>
</dbReference>
<dbReference type="EMBL" id="PXYL01000001">
    <property type="protein sequence ID" value="PSJ63888.1"/>
    <property type="molecule type" value="Genomic_DNA"/>
</dbReference>
<dbReference type="AlphaFoldDB" id="A0A2P7SN49"/>
<name>A0A2P7SN49_9HYPH</name>
<dbReference type="InterPro" id="IPR029068">
    <property type="entry name" value="Glyas_Bleomycin-R_OHBP_Dase"/>
</dbReference>
<keyword evidence="3" id="KW-1185">Reference proteome</keyword>
<dbReference type="InterPro" id="IPR028973">
    <property type="entry name" value="PhnB-like"/>
</dbReference>
<dbReference type="OrthoDB" id="9795306at2"/>
<dbReference type="PANTHER" id="PTHR33990:SF1">
    <property type="entry name" value="PROTEIN YJDN"/>
    <property type="match status" value="1"/>
</dbReference>
<protein>
    <submittedName>
        <fullName evidence="2">VOC family protein</fullName>
    </submittedName>
</protein>
<evidence type="ECO:0000259" key="1">
    <source>
        <dbReference type="Pfam" id="PF06983"/>
    </source>
</evidence>
<dbReference type="RefSeq" id="WP_106722240.1">
    <property type="nucleotide sequence ID" value="NZ_PXYL01000001.1"/>
</dbReference>
<dbReference type="SUPFAM" id="SSF54593">
    <property type="entry name" value="Glyoxalase/Bleomycin resistance protein/Dihydroxybiphenyl dioxygenase"/>
    <property type="match status" value="1"/>
</dbReference>